<name>A0A8H6MPL7_9PEZI</name>
<proteinExistence type="predicted"/>
<dbReference type="Proteomes" id="UP000652219">
    <property type="component" value="Unassembled WGS sequence"/>
</dbReference>
<accession>A0A8H6MPL7</accession>
<dbReference type="AlphaFoldDB" id="A0A8H6MPL7"/>
<gene>
    <name evidence="2" type="ORF">CSOJ01_10305</name>
</gene>
<comment type="caution">
    <text evidence="2">The sequence shown here is derived from an EMBL/GenBank/DDBJ whole genome shotgun (WGS) entry which is preliminary data.</text>
</comment>
<feature type="domain" description="Heterokaryon incompatibility" evidence="1">
    <location>
        <begin position="226"/>
        <end position="390"/>
    </location>
</feature>
<evidence type="ECO:0000313" key="3">
    <source>
        <dbReference type="Proteomes" id="UP000652219"/>
    </source>
</evidence>
<organism evidence="2 3">
    <name type="scientific">Colletotrichum sojae</name>
    <dbReference type="NCBI Taxonomy" id="2175907"/>
    <lineage>
        <taxon>Eukaryota</taxon>
        <taxon>Fungi</taxon>
        <taxon>Dikarya</taxon>
        <taxon>Ascomycota</taxon>
        <taxon>Pezizomycotina</taxon>
        <taxon>Sordariomycetes</taxon>
        <taxon>Hypocreomycetidae</taxon>
        <taxon>Glomerellales</taxon>
        <taxon>Glomerellaceae</taxon>
        <taxon>Colletotrichum</taxon>
        <taxon>Colletotrichum orchidearum species complex</taxon>
    </lineage>
</organism>
<dbReference type="EMBL" id="WIGN01000213">
    <property type="protein sequence ID" value="KAF6804274.1"/>
    <property type="molecule type" value="Genomic_DNA"/>
</dbReference>
<keyword evidence="3" id="KW-1185">Reference proteome</keyword>
<dbReference type="Pfam" id="PF06985">
    <property type="entry name" value="HET"/>
    <property type="match status" value="1"/>
</dbReference>
<reference evidence="2 3" key="1">
    <citation type="journal article" date="2020" name="Phytopathology">
        <title>Genome Sequence Resources of Colletotrichum truncatum, C. plurivorum, C. musicola, and C. sojae: Four Species Pathogenic to Soybean (Glycine max).</title>
        <authorList>
            <person name="Rogerio F."/>
            <person name="Boufleur T.R."/>
            <person name="Ciampi-Guillardi M."/>
            <person name="Sukno S.A."/>
            <person name="Thon M.R."/>
            <person name="Massola Junior N.S."/>
            <person name="Baroncelli R."/>
        </authorList>
    </citation>
    <scope>NUCLEOTIDE SEQUENCE [LARGE SCALE GENOMIC DNA]</scope>
    <source>
        <strain evidence="2 3">LFN0009</strain>
    </source>
</reference>
<evidence type="ECO:0000313" key="2">
    <source>
        <dbReference type="EMBL" id="KAF6804274.1"/>
    </source>
</evidence>
<sequence>MSQAKEDSTTTGPASPEARVWAVTLPISTPKDYTKKHFCINCEFFIEQFLTLAEGNDGQKVISLQFDPEMAWGNNWDDGTFKMGKIYGCPLCPQLQSLRALGSGPLTATAVKGEFPRLSAATWNEPIVHGFWRIQMKVDDTRTGARFFPVTDGQAASSFAAYKPKESTGSEEAVRLVRGWLDRCLQEHSTCKRNQPPESYPTRLLEITEHDLRLIETSQTNISESYVALSHCWGKNANHLTLTNDNYNDMCAGLARTRLPTTFRHAVEVTEKLGIRYIWIDSLCIIQSGPDKVKDWTREVRLMASVYSNSVLNIAASDASNSSAGMFRDRDTKSATPLLVALPVPVVLREGRLDWTISTETKPHVFVSDDVTSCGLGQSPLDKRAWVCQERLLSVRTVHFGAKQVAWECSETPFACESLPWGIDVNHSLVQTSGSFWALPQEPSMSEMGTQAPPMLRAPPGSWKEEDATAQTQRWFDVLTDFANRQLTVRADKLPAIGAVAQQIAESLGDEYLMGCFKSHLPHALLWDIVGNPLPRDKTKSYLAPSWSWANASQKVSFENCFWLALRRAGNDMQRHTFARFLDASAELVDKQNPFGQVKVGHILLWAPLVEVSGEIAEGGMKEMDSDVTSSRFLEFKLDEEPGELGSKRKTFLLPIAWRIGHGRIGGAPFMREYGLILVETQPDVFVRVGTFLGKHTSAVSKTSHWLPRTAHWGYPWKLYRDVRIV</sequence>
<dbReference type="InterPro" id="IPR010730">
    <property type="entry name" value="HET"/>
</dbReference>
<protein>
    <submittedName>
        <fullName evidence="2">Heterokaryon incompatibility protein</fullName>
    </submittedName>
</protein>
<dbReference type="PANTHER" id="PTHR33112">
    <property type="entry name" value="DOMAIN PROTEIN, PUTATIVE-RELATED"/>
    <property type="match status" value="1"/>
</dbReference>
<evidence type="ECO:0000259" key="1">
    <source>
        <dbReference type="Pfam" id="PF06985"/>
    </source>
</evidence>
<dbReference type="PANTHER" id="PTHR33112:SF16">
    <property type="entry name" value="HETEROKARYON INCOMPATIBILITY DOMAIN-CONTAINING PROTEIN"/>
    <property type="match status" value="1"/>
</dbReference>